<keyword evidence="2" id="KW-1133">Transmembrane helix</keyword>
<evidence type="ECO:0000313" key="3">
    <source>
        <dbReference type="EMBL" id="GAA2377159.1"/>
    </source>
</evidence>
<evidence type="ECO:0000313" key="4">
    <source>
        <dbReference type="Proteomes" id="UP001501444"/>
    </source>
</evidence>
<dbReference type="EMBL" id="BAAARV010000081">
    <property type="protein sequence ID" value="GAA2377159.1"/>
    <property type="molecule type" value="Genomic_DNA"/>
</dbReference>
<evidence type="ECO:0000256" key="2">
    <source>
        <dbReference type="SAM" id="Phobius"/>
    </source>
</evidence>
<evidence type="ECO:0008006" key="5">
    <source>
        <dbReference type="Google" id="ProtNLM"/>
    </source>
</evidence>
<proteinExistence type="predicted"/>
<evidence type="ECO:0000256" key="1">
    <source>
        <dbReference type="SAM" id="MobiDB-lite"/>
    </source>
</evidence>
<keyword evidence="4" id="KW-1185">Reference proteome</keyword>
<feature type="compositionally biased region" description="Pro residues" evidence="1">
    <location>
        <begin position="56"/>
        <end position="65"/>
    </location>
</feature>
<name>A0ABN3HDT9_9ACTN</name>
<accession>A0ABN3HDT9</accession>
<dbReference type="RefSeq" id="WP_344618032.1">
    <property type="nucleotide sequence ID" value="NZ_BAAARV010000081.1"/>
</dbReference>
<gene>
    <name evidence="3" type="ORF">GCM10010170_081810</name>
</gene>
<feature type="transmembrane region" description="Helical" evidence="2">
    <location>
        <begin position="6"/>
        <end position="30"/>
    </location>
</feature>
<keyword evidence="2" id="KW-0812">Transmembrane</keyword>
<comment type="caution">
    <text evidence="3">The sequence shown here is derived from an EMBL/GenBank/DDBJ whole genome shotgun (WGS) entry which is preliminary data.</text>
</comment>
<reference evidence="3 4" key="1">
    <citation type="journal article" date="2019" name="Int. J. Syst. Evol. Microbiol.">
        <title>The Global Catalogue of Microorganisms (GCM) 10K type strain sequencing project: providing services to taxonomists for standard genome sequencing and annotation.</title>
        <authorList>
            <consortium name="The Broad Institute Genomics Platform"/>
            <consortium name="The Broad Institute Genome Sequencing Center for Infectious Disease"/>
            <person name="Wu L."/>
            <person name="Ma J."/>
        </authorList>
    </citation>
    <scope>NUCLEOTIDE SEQUENCE [LARGE SCALE GENOMIC DNA]</scope>
    <source>
        <strain evidence="3 4">JCM 3272</strain>
    </source>
</reference>
<keyword evidence="2" id="KW-0472">Membrane</keyword>
<protein>
    <recommendedName>
        <fullName evidence="5">Secreted protein</fullName>
    </recommendedName>
</protein>
<dbReference type="Proteomes" id="UP001501444">
    <property type="component" value="Unassembled WGS sequence"/>
</dbReference>
<organism evidence="3 4">
    <name type="scientific">Dactylosporangium salmoneum</name>
    <dbReference type="NCBI Taxonomy" id="53361"/>
    <lineage>
        <taxon>Bacteria</taxon>
        <taxon>Bacillati</taxon>
        <taxon>Actinomycetota</taxon>
        <taxon>Actinomycetes</taxon>
        <taxon>Micromonosporales</taxon>
        <taxon>Micromonosporaceae</taxon>
        <taxon>Dactylosporangium</taxon>
    </lineage>
</organism>
<sequence>MDAYSLGQLFGCGLVCLCPIILAIVVGVVAGNRRGRNVSGGGSEPPPAQPWEPAKPWQPPQPPPLCGSCGGSGKQADTCNGGYVYDADGRPQNHHFCGGTGYVRCTGCNGTGHR</sequence>
<feature type="region of interest" description="Disordered" evidence="1">
    <location>
        <begin position="35"/>
        <end position="74"/>
    </location>
</feature>